<dbReference type="InterPro" id="IPR017850">
    <property type="entry name" value="Alkaline_phosphatase_core_sf"/>
</dbReference>
<evidence type="ECO:0000256" key="3">
    <source>
        <dbReference type="SAM" id="SignalP"/>
    </source>
</evidence>
<accession>A0A8K0TAY4</accession>
<dbReference type="PANTHER" id="PTHR31956">
    <property type="entry name" value="NON-SPECIFIC PHOSPHOLIPASE C4-RELATED"/>
    <property type="match status" value="1"/>
</dbReference>
<reference evidence="4" key="1">
    <citation type="journal article" date="2021" name="Nat. Commun.">
        <title>Genetic determinants of endophytism in the Arabidopsis root mycobiome.</title>
        <authorList>
            <person name="Mesny F."/>
            <person name="Miyauchi S."/>
            <person name="Thiergart T."/>
            <person name="Pickel B."/>
            <person name="Atanasova L."/>
            <person name="Karlsson M."/>
            <person name="Huettel B."/>
            <person name="Barry K.W."/>
            <person name="Haridas S."/>
            <person name="Chen C."/>
            <person name="Bauer D."/>
            <person name="Andreopoulos W."/>
            <person name="Pangilinan J."/>
            <person name="LaButti K."/>
            <person name="Riley R."/>
            <person name="Lipzen A."/>
            <person name="Clum A."/>
            <person name="Drula E."/>
            <person name="Henrissat B."/>
            <person name="Kohler A."/>
            <person name="Grigoriev I.V."/>
            <person name="Martin F.M."/>
            <person name="Hacquard S."/>
        </authorList>
    </citation>
    <scope>NUCLEOTIDE SEQUENCE</scope>
    <source>
        <strain evidence="4">MPI-CAGE-AT-0016</strain>
    </source>
</reference>
<dbReference type="GO" id="GO:0009395">
    <property type="term" value="P:phospholipid catabolic process"/>
    <property type="evidence" value="ECO:0007669"/>
    <property type="project" value="TreeGrafter"/>
</dbReference>
<feature type="signal peptide" evidence="3">
    <location>
        <begin position="1"/>
        <end position="20"/>
    </location>
</feature>
<keyword evidence="3" id="KW-0732">Signal</keyword>
<name>A0A8K0TAY4_9PEZI</name>
<keyword evidence="1" id="KW-0378">Hydrolase</keyword>
<dbReference type="AlphaFoldDB" id="A0A8K0TAY4"/>
<organism evidence="4 5">
    <name type="scientific">Plectosphaerella cucumerina</name>
    <dbReference type="NCBI Taxonomy" id="40658"/>
    <lineage>
        <taxon>Eukaryota</taxon>
        <taxon>Fungi</taxon>
        <taxon>Dikarya</taxon>
        <taxon>Ascomycota</taxon>
        <taxon>Pezizomycotina</taxon>
        <taxon>Sordariomycetes</taxon>
        <taxon>Hypocreomycetidae</taxon>
        <taxon>Glomerellales</taxon>
        <taxon>Plectosphaerellaceae</taxon>
        <taxon>Plectosphaerella</taxon>
    </lineage>
</organism>
<proteinExistence type="predicted"/>
<comment type="caution">
    <text evidence="4">The sequence shown here is derived from an EMBL/GenBank/DDBJ whole genome shotgun (WGS) entry which is preliminary data.</text>
</comment>
<evidence type="ECO:0000313" key="5">
    <source>
        <dbReference type="Proteomes" id="UP000813385"/>
    </source>
</evidence>
<protein>
    <submittedName>
        <fullName evidence="4">Phosphoesterase</fullName>
    </submittedName>
</protein>
<feature type="chain" id="PRO_5035462221" evidence="3">
    <location>
        <begin position="21"/>
        <end position="413"/>
    </location>
</feature>
<evidence type="ECO:0000256" key="1">
    <source>
        <dbReference type="ARBA" id="ARBA00022801"/>
    </source>
</evidence>
<gene>
    <name evidence="4" type="ORF">B0T11DRAFT_145356</name>
</gene>
<dbReference type="EMBL" id="JAGPXD010000007">
    <property type="protein sequence ID" value="KAH7347862.1"/>
    <property type="molecule type" value="Genomic_DNA"/>
</dbReference>
<sequence>MFRLIAFALLGLFTCWPAKADIIPGRTFDRFISIWLGKQNYADVVKDPSIIELKKQGILLTNYYAHSHPSQPNYFAAIAGDYFGLDNDGHVRVPIQISTVVDLLDWRELSWKAYMEDLPGPGFLAAASDGSTGNGAWDYVRQHNPFASFDSINLNGSRLLNIVSFNEWNADVGAGAVPQYAFLTPNMMNNGRNTSLAHATKWAREFIEPMLSGGVKGRTLILLTYDEAGDDQAPNQVMSLLLGGSIPSSKKGTEDATFYTHYSILSTLQFNWQMPHLGRYDVGANIFQYVQDLGSKVLVANKDPPNMGKVNNAGSYPGPLNSKDADKKLPYPPPNLGLKGSSGLPLLDHVVNLWGIRFKDDTPYDGNGTLYDASFPPQLVPQTPLVEEQEEQEHHHDHDLHNARADADEDEDP</sequence>
<dbReference type="Proteomes" id="UP000813385">
    <property type="component" value="Unassembled WGS sequence"/>
</dbReference>
<evidence type="ECO:0000256" key="2">
    <source>
        <dbReference type="SAM" id="MobiDB-lite"/>
    </source>
</evidence>
<keyword evidence="5" id="KW-1185">Reference proteome</keyword>
<dbReference type="Pfam" id="PF04185">
    <property type="entry name" value="Phosphoesterase"/>
    <property type="match status" value="1"/>
</dbReference>
<dbReference type="GO" id="GO:0016788">
    <property type="term" value="F:hydrolase activity, acting on ester bonds"/>
    <property type="evidence" value="ECO:0007669"/>
    <property type="project" value="InterPro"/>
</dbReference>
<feature type="region of interest" description="Disordered" evidence="2">
    <location>
        <begin position="368"/>
        <end position="413"/>
    </location>
</feature>
<dbReference type="Gene3D" id="3.40.720.10">
    <property type="entry name" value="Alkaline Phosphatase, subunit A"/>
    <property type="match status" value="1"/>
</dbReference>
<evidence type="ECO:0000313" key="4">
    <source>
        <dbReference type="EMBL" id="KAH7347862.1"/>
    </source>
</evidence>
<feature type="compositionally biased region" description="Basic and acidic residues" evidence="2">
    <location>
        <begin position="392"/>
        <end position="406"/>
    </location>
</feature>
<dbReference type="PANTHER" id="PTHR31956:SF15">
    <property type="entry name" value="ACID PHOSPHATASE PHOA"/>
    <property type="match status" value="1"/>
</dbReference>
<feature type="region of interest" description="Disordered" evidence="2">
    <location>
        <begin position="304"/>
        <end position="336"/>
    </location>
</feature>
<dbReference type="InterPro" id="IPR007312">
    <property type="entry name" value="Phosphoesterase"/>
</dbReference>
<dbReference type="OrthoDB" id="5135119at2759"/>